<comment type="caution">
    <text evidence="1">The sequence shown here is derived from an EMBL/GenBank/DDBJ whole genome shotgun (WGS) entry which is preliminary data.</text>
</comment>
<organism evidence="1 2">
    <name type="scientific">Corynebacterium glucuronolyticum ATCC 51866</name>
    <dbReference type="NCBI Taxonomy" id="548478"/>
    <lineage>
        <taxon>Bacteria</taxon>
        <taxon>Bacillati</taxon>
        <taxon>Actinomycetota</taxon>
        <taxon>Actinomycetes</taxon>
        <taxon>Mycobacteriales</taxon>
        <taxon>Corynebacteriaceae</taxon>
        <taxon>Corynebacterium</taxon>
    </lineage>
</organism>
<protein>
    <submittedName>
        <fullName evidence="1">Uncharacterized protein</fullName>
    </submittedName>
</protein>
<gene>
    <name evidence="1" type="ORF">HMPREF0293_2003</name>
</gene>
<evidence type="ECO:0000313" key="1">
    <source>
        <dbReference type="EMBL" id="EEI62510.1"/>
    </source>
</evidence>
<feature type="non-terminal residue" evidence="1">
    <location>
        <position position="1"/>
    </location>
</feature>
<accession>A0ABM9XN31</accession>
<dbReference type="EMBL" id="ACHF01000085">
    <property type="protein sequence ID" value="EEI62510.1"/>
    <property type="molecule type" value="Genomic_DNA"/>
</dbReference>
<dbReference type="Proteomes" id="UP000006237">
    <property type="component" value="Unassembled WGS sequence"/>
</dbReference>
<reference evidence="1 2" key="1">
    <citation type="submission" date="2009-01" db="EMBL/GenBank/DDBJ databases">
        <authorList>
            <person name="Qin X."/>
            <person name="Bachman B."/>
            <person name="Battles P."/>
            <person name="Bell A."/>
            <person name="Bess C."/>
            <person name="Bickham C."/>
            <person name="Chaboub L."/>
            <person name="Chen D."/>
            <person name="Coyle M."/>
            <person name="Deiros D.R."/>
            <person name="Dinh H."/>
            <person name="Forbes L."/>
            <person name="Fowler G."/>
            <person name="Francisco L."/>
            <person name="Fu Q."/>
            <person name="Gubbala S."/>
            <person name="Hale W."/>
            <person name="Han Y."/>
            <person name="Hemphill L."/>
            <person name="Highlander S.K."/>
            <person name="Hirani K."/>
            <person name="Hogues M."/>
            <person name="Jackson L."/>
            <person name="Jakkamsetti A."/>
            <person name="Javaid M."/>
            <person name="Jiang H."/>
            <person name="Korchina V."/>
            <person name="Kovar C."/>
            <person name="Lara F."/>
            <person name="Lee S."/>
            <person name="Mata R."/>
            <person name="Mathew T."/>
            <person name="Moen C."/>
            <person name="Morales K."/>
            <person name="Munidasa M."/>
            <person name="Nazareth L."/>
            <person name="Ngo R."/>
            <person name="Nguyen L."/>
            <person name="Okwuonu G."/>
            <person name="Ongeri F."/>
            <person name="Patil S."/>
            <person name="Petrosino J."/>
            <person name="Pham C."/>
            <person name="Pham P."/>
            <person name="Pu L.-L."/>
            <person name="Puazo M."/>
            <person name="Raj R."/>
            <person name="Reid J."/>
            <person name="Rouhana J."/>
            <person name="Saada N."/>
            <person name="Shang Y."/>
            <person name="Simmons D."/>
            <person name="Thornton R."/>
            <person name="Warren J."/>
            <person name="Weissenberger G."/>
            <person name="Zhang J."/>
            <person name="Zhang L."/>
            <person name="Zhou C."/>
            <person name="Zhu D."/>
            <person name="Muzny D."/>
            <person name="Worley K."/>
            <person name="Gibbs R."/>
        </authorList>
    </citation>
    <scope>NUCLEOTIDE SEQUENCE [LARGE SCALE GENOMIC DNA]</scope>
    <source>
        <strain evidence="1 2">ATCC 51866</strain>
    </source>
</reference>
<proteinExistence type="predicted"/>
<name>A0ABM9XN31_9CORY</name>
<sequence>LDALQTQVAPCRRGAAEIHRFAIAGEQQAWLHFSDQADAIDVQPALSLLQHHGHRRFPPLVDAIAPQPGLPMGRVR</sequence>
<evidence type="ECO:0000313" key="2">
    <source>
        <dbReference type="Proteomes" id="UP000006237"/>
    </source>
</evidence>
<feature type="non-terminal residue" evidence="1">
    <location>
        <position position="76"/>
    </location>
</feature>
<keyword evidence="2" id="KW-1185">Reference proteome</keyword>